<dbReference type="GO" id="GO:0003677">
    <property type="term" value="F:DNA binding"/>
    <property type="evidence" value="ECO:0007669"/>
    <property type="project" value="UniProtKB-KW"/>
</dbReference>
<dbReference type="InterPro" id="IPR001650">
    <property type="entry name" value="Helicase_C-like"/>
</dbReference>
<organism evidence="12 13">
    <name type="scientific">Crassostrea virginica</name>
    <name type="common">Eastern oyster</name>
    <dbReference type="NCBI Taxonomy" id="6565"/>
    <lineage>
        <taxon>Eukaryota</taxon>
        <taxon>Metazoa</taxon>
        <taxon>Spiralia</taxon>
        <taxon>Lophotrochozoa</taxon>
        <taxon>Mollusca</taxon>
        <taxon>Bivalvia</taxon>
        <taxon>Autobranchia</taxon>
        <taxon>Pteriomorphia</taxon>
        <taxon>Ostreida</taxon>
        <taxon>Ostreoidea</taxon>
        <taxon>Ostreidae</taxon>
        <taxon>Crassostrea</taxon>
    </lineage>
</organism>
<evidence type="ECO:0000259" key="11">
    <source>
        <dbReference type="PROSITE" id="PS51194"/>
    </source>
</evidence>
<dbReference type="PANTHER" id="PTHR45797">
    <property type="entry name" value="RAD54-LIKE"/>
    <property type="match status" value="1"/>
</dbReference>
<evidence type="ECO:0000256" key="2">
    <source>
        <dbReference type="ARBA" id="ARBA00007025"/>
    </source>
</evidence>
<keyword evidence="5" id="KW-0347">Helicase</keyword>
<evidence type="ECO:0000256" key="9">
    <source>
        <dbReference type="SAM" id="MobiDB-lite"/>
    </source>
</evidence>
<dbReference type="Proteomes" id="UP000694844">
    <property type="component" value="Chromosome 8"/>
</dbReference>
<dbReference type="KEGG" id="cvn:111107910"/>
<dbReference type="CDD" id="cd18793">
    <property type="entry name" value="SF2_C_SNF"/>
    <property type="match status" value="1"/>
</dbReference>
<feature type="compositionally biased region" description="Basic and acidic residues" evidence="9">
    <location>
        <begin position="101"/>
        <end position="118"/>
    </location>
</feature>
<accession>A0A8B8B8H5</accession>
<dbReference type="InterPro" id="IPR044574">
    <property type="entry name" value="ARIP4-like"/>
</dbReference>
<feature type="compositionally biased region" description="Low complexity" evidence="9">
    <location>
        <begin position="1307"/>
        <end position="1321"/>
    </location>
</feature>
<feature type="region of interest" description="Disordered" evidence="9">
    <location>
        <begin position="31"/>
        <end position="280"/>
    </location>
</feature>
<dbReference type="PANTHER" id="PTHR45797:SF1">
    <property type="entry name" value="HELICASE ARIP4"/>
    <property type="match status" value="1"/>
</dbReference>
<feature type="domain" description="Helicase ATP-binding" evidence="10">
    <location>
        <begin position="340"/>
        <end position="560"/>
    </location>
</feature>
<dbReference type="Pfam" id="PF00176">
    <property type="entry name" value="SNF2-rel_dom"/>
    <property type="match status" value="1"/>
</dbReference>
<dbReference type="InterPro" id="IPR027417">
    <property type="entry name" value="P-loop_NTPase"/>
</dbReference>
<dbReference type="GO" id="GO:0004386">
    <property type="term" value="F:helicase activity"/>
    <property type="evidence" value="ECO:0007669"/>
    <property type="project" value="UniProtKB-KW"/>
</dbReference>
<evidence type="ECO:0000313" key="12">
    <source>
        <dbReference type="Proteomes" id="UP000694844"/>
    </source>
</evidence>
<evidence type="ECO:0000256" key="8">
    <source>
        <dbReference type="ARBA" id="ARBA00023242"/>
    </source>
</evidence>
<keyword evidence="12" id="KW-1185">Reference proteome</keyword>
<dbReference type="InterPro" id="IPR014001">
    <property type="entry name" value="Helicase_ATP-bd"/>
</dbReference>
<name>A0A8B8B8H5_CRAVI</name>
<dbReference type="Gene3D" id="3.40.50.300">
    <property type="entry name" value="P-loop containing nucleotide triphosphate hydrolases"/>
    <property type="match status" value="1"/>
</dbReference>
<keyword evidence="7" id="KW-0238">DNA-binding</keyword>
<dbReference type="InterPro" id="IPR044573">
    <property type="entry name" value="ARIP4_DEXHc"/>
</dbReference>
<feature type="compositionally biased region" description="Acidic residues" evidence="9">
    <location>
        <begin position="37"/>
        <end position="87"/>
    </location>
</feature>
<evidence type="ECO:0000313" key="13">
    <source>
        <dbReference type="RefSeq" id="XP_022299024.1"/>
    </source>
</evidence>
<dbReference type="InterPro" id="IPR038718">
    <property type="entry name" value="SNF2-like_sf"/>
</dbReference>
<evidence type="ECO:0000256" key="5">
    <source>
        <dbReference type="ARBA" id="ARBA00022806"/>
    </source>
</evidence>
<dbReference type="GO" id="GO:0016887">
    <property type="term" value="F:ATP hydrolysis activity"/>
    <property type="evidence" value="ECO:0007669"/>
    <property type="project" value="InterPro"/>
</dbReference>
<feature type="compositionally biased region" description="Basic residues" evidence="9">
    <location>
        <begin position="137"/>
        <end position="159"/>
    </location>
</feature>
<dbReference type="RefSeq" id="XP_022299024.1">
    <property type="nucleotide sequence ID" value="XM_022443316.1"/>
</dbReference>
<feature type="compositionally biased region" description="Polar residues" evidence="9">
    <location>
        <begin position="1661"/>
        <end position="1672"/>
    </location>
</feature>
<comment type="similarity">
    <text evidence="2">Belongs to the SNF2/RAD54 helicase family.</text>
</comment>
<feature type="region of interest" description="Disordered" evidence="9">
    <location>
        <begin position="1245"/>
        <end position="1264"/>
    </location>
</feature>
<evidence type="ECO:0000256" key="7">
    <source>
        <dbReference type="ARBA" id="ARBA00023125"/>
    </source>
</evidence>
<feature type="compositionally biased region" description="Low complexity" evidence="9">
    <location>
        <begin position="1487"/>
        <end position="1507"/>
    </location>
</feature>
<dbReference type="SMART" id="SM00490">
    <property type="entry name" value="HELICc"/>
    <property type="match status" value="1"/>
</dbReference>
<dbReference type="SUPFAM" id="SSF52540">
    <property type="entry name" value="P-loop containing nucleoside triphosphate hydrolases"/>
    <property type="match status" value="2"/>
</dbReference>
<feature type="compositionally biased region" description="Basic and acidic residues" evidence="9">
    <location>
        <begin position="187"/>
        <end position="214"/>
    </location>
</feature>
<comment type="subcellular location">
    <subcellularLocation>
        <location evidence="1">Nucleus</location>
    </subcellularLocation>
</comment>
<gene>
    <name evidence="13" type="primary">LOC111107910</name>
</gene>
<evidence type="ECO:0000256" key="3">
    <source>
        <dbReference type="ARBA" id="ARBA00022741"/>
    </source>
</evidence>
<keyword evidence="3" id="KW-0547">Nucleotide-binding</keyword>
<feature type="compositionally biased region" description="Basic residues" evidence="9">
    <location>
        <begin position="702"/>
        <end position="713"/>
    </location>
</feature>
<dbReference type="GeneID" id="111107910"/>
<keyword evidence="6" id="KW-0067">ATP-binding</keyword>
<evidence type="ECO:0000256" key="4">
    <source>
        <dbReference type="ARBA" id="ARBA00022801"/>
    </source>
</evidence>
<dbReference type="GO" id="GO:0005524">
    <property type="term" value="F:ATP binding"/>
    <property type="evidence" value="ECO:0007669"/>
    <property type="project" value="UniProtKB-KW"/>
</dbReference>
<dbReference type="InterPro" id="IPR000330">
    <property type="entry name" value="SNF2_N"/>
</dbReference>
<keyword evidence="8" id="KW-0539">Nucleus</keyword>
<feature type="region of interest" description="Disordered" evidence="9">
    <location>
        <begin position="1152"/>
        <end position="1209"/>
    </location>
</feature>
<feature type="compositionally biased region" description="Low complexity" evidence="9">
    <location>
        <begin position="1152"/>
        <end position="1184"/>
    </location>
</feature>
<feature type="region of interest" description="Disordered" evidence="9">
    <location>
        <begin position="1269"/>
        <end position="1323"/>
    </location>
</feature>
<dbReference type="CDD" id="cd18069">
    <property type="entry name" value="DEXHc_ARIP4"/>
    <property type="match status" value="1"/>
</dbReference>
<evidence type="ECO:0000256" key="1">
    <source>
        <dbReference type="ARBA" id="ARBA00004123"/>
    </source>
</evidence>
<feature type="compositionally biased region" description="Basic and acidic residues" evidence="9">
    <location>
        <begin position="1673"/>
        <end position="1682"/>
    </location>
</feature>
<protein>
    <submittedName>
        <fullName evidence="13">Helicase ARIP4-like</fullName>
    </submittedName>
</protein>
<feature type="domain" description="Helicase C-terminal" evidence="11">
    <location>
        <begin position="760"/>
        <end position="922"/>
    </location>
</feature>
<dbReference type="OrthoDB" id="2020972at2759"/>
<dbReference type="InterPro" id="IPR049730">
    <property type="entry name" value="SNF2/RAD54-like_C"/>
</dbReference>
<dbReference type="PROSITE" id="PS51192">
    <property type="entry name" value="HELICASE_ATP_BIND_1"/>
    <property type="match status" value="1"/>
</dbReference>
<proteinExistence type="inferred from homology"/>
<reference evidence="13" key="1">
    <citation type="submission" date="2025-08" db="UniProtKB">
        <authorList>
            <consortium name="RefSeq"/>
        </authorList>
    </citation>
    <scope>IDENTIFICATION</scope>
    <source>
        <tissue evidence="13">Whole sample</tissue>
    </source>
</reference>
<dbReference type="SMART" id="SM00487">
    <property type="entry name" value="DEXDc"/>
    <property type="match status" value="1"/>
</dbReference>
<feature type="compositionally biased region" description="Acidic residues" evidence="9">
    <location>
        <begin position="255"/>
        <end position="275"/>
    </location>
</feature>
<feature type="region of interest" description="Disordered" evidence="9">
    <location>
        <begin position="1646"/>
        <end position="1682"/>
    </location>
</feature>
<keyword evidence="4" id="KW-0378">Hydrolase</keyword>
<dbReference type="PROSITE" id="PS51194">
    <property type="entry name" value="HELICASE_CTER"/>
    <property type="match status" value="1"/>
</dbReference>
<evidence type="ECO:0000256" key="6">
    <source>
        <dbReference type="ARBA" id="ARBA00022840"/>
    </source>
</evidence>
<sequence length="1682" mass="187694">MDEPTNYLTAKNSLGQTDAVKMTDILDQKKSLMDQLLTDEEEDDEEEDVNEEEEEEEEEESDEEDGSEEENEDSEDSEQSENEEMDEESKGSSSLETDDITVEKTTDDLESTKVKVTEEPTQADDENSNVGAVQPPSRKRKRKRGTGEKGKKKKSKKQKPTTLRRNIRDIFAENDLDKQTLDAQQEEAERRKRILEVQKALEEQRKKEKEENDSQLKSLLQMDDEDKSSDVIYLDSSDEGRQRRKSKDGDVIELSSDEDDVLLTKDEDSDVDPEDPNNAGNHINDALNIHDDFGRVLVNIGHPSDEPDIFLAPQIARYIKKHQIGGVRFLYDNLIESLSRFHNSPGFGCILAHSMGLGKTIQMISFVDVFLRCAKARTVLLIVPINTLQNWMAEFNMWCPAPEMVGDLGADHVIPRPFSVFLLNDNYKSTGSRAKVIGEWYSKGGVLLMGYEMYRLLSSRKGHMADVKVRKKKTSASPMVIDVDEEDKNKELLVGVHEALISPGPDLIVCDEGHRIKNSSAGISQSLKNIKTRRRVVLTGYPLQNNLMEYWCMVDFVRPNYLGTKTEFSNMFERPITNGQCQDSTPSDVKLMRYRAHVLHSLLEGFVQRRGHTVLQQALPPKQEYIFLVRMSPIQRTLYREFMSSLQVQNLGSWASTNPLKAFAVCCKIWNHPDILYNLIQKKKSITDDNDLDIETENGTGNKKKKCVKKKAPKSPQPVDQFYPPFERGQEISYEWVSDLLKDYTAGLLESGGKMVLLFKILEEALAIEDKILVFSQSLFTLDLLEEFLCKRKVPRPDMNENWCKNQSYFRLDGSTSAQEREKLINQFNSPDNNRAWLFLLSTRAGSLGVNLVGANRVVVLDASWNPCHDCQAICRVFRFGQVKPSYIYRLVTDNSMEKKIYDRQVSKQGMSNRVIDEMQIQNHLTKRQVDSLLHFEDKDPEYLDFSGEDYEDPIMNKLMASEGHWLTTKPFEHESLLIDKKELRLTKKEKRLAQQSYVMEKRLNVSYSRPSYAAFYPKGQEGPARQIKIVSPPSQPVWPSTTYTSRPVASVKPMITTPVPMQPKSILRGDNRNLPVVSKNKPGVSVHKVLTTTDIMLPGTATSTQSTAGTSTNKIPAGQQIFIIKTPKGVYIRTNSGKIFAVRAKFPLSGATTVVSSSPSPLPTATNTSTTQALTTADLLASSEENSDSQGDSQTNPSSPKDSDPSDLLASLYRQSDQNKPTIPRNDSSASLASQFGRSDMLSDDARLMGKPNEARGDSATDKQIENFSEKSDSMDKPPEHLVSKEIPPRKTPRGKNPSQKASKPGSGSQRGGNSSSASSNLVSHTDFASNMSDQVSENSSVSQQMVNSSNRLNQMDDDSNQMSSILDQMGGNLDMSNQMGGDSDLSNQIGGNMDMLNQMSGNSNMSNHIGESPKMQNHTSGNFNMSHQMESNTDFSNHMDNGSNSMSQMDFGSSLSNRLGGNSNMSNQMNGGPGQMQGSYNMDGSSNHMGNNSNMSNQMGGNSAMPSHMGNNSNMPLYPMHGGMGPPHMPYLFQNQLMYPQGGGYPPMSGMGSMPYSSPMTSSPEVVTSSSVPASLPSPSGSMSSMQGMPSMPMMGFPFAPYPFPMPQPYLMPGMDPNYMSQMTMPGAQRYNMHPGMHMPGSGHMMPPEYMGGKDYMNPGSSDCQSNQSLDMRHQDNSNM</sequence>
<feature type="region of interest" description="Disordered" evidence="9">
    <location>
        <begin position="1558"/>
        <end position="1587"/>
    </location>
</feature>
<feature type="region of interest" description="Disordered" evidence="9">
    <location>
        <begin position="1487"/>
        <end position="1512"/>
    </location>
</feature>
<evidence type="ECO:0000259" key="10">
    <source>
        <dbReference type="PROSITE" id="PS51192"/>
    </source>
</evidence>
<dbReference type="Gene3D" id="3.40.50.10810">
    <property type="entry name" value="Tandem AAA-ATPase domain"/>
    <property type="match status" value="1"/>
</dbReference>
<feature type="compositionally biased region" description="Basic and acidic residues" evidence="9">
    <location>
        <begin position="1269"/>
        <end position="1290"/>
    </location>
</feature>
<feature type="region of interest" description="Disordered" evidence="9">
    <location>
        <begin position="694"/>
        <end position="720"/>
    </location>
</feature>
<dbReference type="GO" id="GO:0005634">
    <property type="term" value="C:nucleus"/>
    <property type="evidence" value="ECO:0007669"/>
    <property type="project" value="UniProtKB-SubCell"/>
</dbReference>
<dbReference type="Pfam" id="PF00271">
    <property type="entry name" value="Helicase_C"/>
    <property type="match status" value="1"/>
</dbReference>
<feature type="compositionally biased region" description="Basic and acidic residues" evidence="9">
    <location>
        <begin position="166"/>
        <end position="180"/>
    </location>
</feature>